<reference evidence="3" key="1">
    <citation type="journal article" date="2013" name="Nat. Genet.">
        <title>The draft genomes of soft-shell turtle and green sea turtle yield insights into the development and evolution of the turtle-specific body plan.</title>
        <authorList>
            <person name="Wang Z."/>
            <person name="Pascual-Anaya J."/>
            <person name="Zadissa A."/>
            <person name="Li W."/>
            <person name="Niimura Y."/>
            <person name="Huang Z."/>
            <person name="Li C."/>
            <person name="White S."/>
            <person name="Xiong Z."/>
            <person name="Fang D."/>
            <person name="Wang B."/>
            <person name="Ming Y."/>
            <person name="Chen Y."/>
            <person name="Zheng Y."/>
            <person name="Kuraku S."/>
            <person name="Pignatelli M."/>
            <person name="Herrero J."/>
            <person name="Beal K."/>
            <person name="Nozawa M."/>
            <person name="Li Q."/>
            <person name="Wang J."/>
            <person name="Zhang H."/>
            <person name="Yu L."/>
            <person name="Shigenobu S."/>
            <person name="Wang J."/>
            <person name="Liu J."/>
            <person name="Flicek P."/>
            <person name="Searle S."/>
            <person name="Wang J."/>
            <person name="Kuratani S."/>
            <person name="Yin Y."/>
            <person name="Aken B."/>
            <person name="Zhang G."/>
            <person name="Irie N."/>
        </authorList>
    </citation>
    <scope>NUCLEOTIDE SEQUENCE [LARGE SCALE GENOMIC DNA]</scope>
</reference>
<feature type="region of interest" description="Disordered" evidence="1">
    <location>
        <begin position="41"/>
        <end position="77"/>
    </location>
</feature>
<organism evidence="2 3">
    <name type="scientific">Chelonia mydas</name>
    <name type="common">Green sea-turtle</name>
    <name type="synonym">Chelonia agassizi</name>
    <dbReference type="NCBI Taxonomy" id="8469"/>
    <lineage>
        <taxon>Eukaryota</taxon>
        <taxon>Metazoa</taxon>
        <taxon>Chordata</taxon>
        <taxon>Craniata</taxon>
        <taxon>Vertebrata</taxon>
        <taxon>Euteleostomi</taxon>
        <taxon>Archelosauria</taxon>
        <taxon>Testudinata</taxon>
        <taxon>Testudines</taxon>
        <taxon>Cryptodira</taxon>
        <taxon>Durocryptodira</taxon>
        <taxon>Americhelydia</taxon>
        <taxon>Chelonioidea</taxon>
        <taxon>Cheloniidae</taxon>
        <taxon>Chelonia</taxon>
    </lineage>
</organism>
<evidence type="ECO:0000313" key="3">
    <source>
        <dbReference type="Proteomes" id="UP000031443"/>
    </source>
</evidence>
<evidence type="ECO:0000313" key="2">
    <source>
        <dbReference type="EMBL" id="EMP39524.1"/>
    </source>
</evidence>
<proteinExistence type="predicted"/>
<feature type="compositionally biased region" description="Acidic residues" evidence="1">
    <location>
        <begin position="52"/>
        <end position="66"/>
    </location>
</feature>
<keyword evidence="3" id="KW-1185">Reference proteome</keyword>
<dbReference type="Proteomes" id="UP000031443">
    <property type="component" value="Unassembled WGS sequence"/>
</dbReference>
<name>M7BQM6_CHEMY</name>
<sequence>MVCAGSRTTAAKRAYGNQQIRKAITITSTITTARNSLNFWMPSGPQAATGNNEEDTVDEEEEEEENVQQASGGSILPDSQDLFLTLEPIPFHDPLVQDCDGREGTSDNKRGCQISKMGIYQPTSLQVSVEFLTK</sequence>
<accession>M7BQM6</accession>
<dbReference type="AlphaFoldDB" id="M7BQM6"/>
<gene>
    <name evidence="2" type="ORF">UY3_03253</name>
</gene>
<dbReference type="EMBL" id="KB516395">
    <property type="protein sequence ID" value="EMP39524.1"/>
    <property type="molecule type" value="Genomic_DNA"/>
</dbReference>
<evidence type="ECO:0000256" key="1">
    <source>
        <dbReference type="SAM" id="MobiDB-lite"/>
    </source>
</evidence>
<protein>
    <submittedName>
        <fullName evidence="2">Uncharacterized protein</fullName>
    </submittedName>
</protein>